<evidence type="ECO:0000313" key="1">
    <source>
        <dbReference type="Proteomes" id="UP000887580"/>
    </source>
</evidence>
<name>A0AC35GGB9_9BILA</name>
<sequence length="319" mass="36108">MSYSQNGGFFNNTQKPLPRSTSVKKIDIPDDHKLKKLARCCICFENYSLTTRAPICGPCGHSFCTVCIRTLIYGNLFCCCCCRKVTLFGPKELGKNIQLLDILEHLGLLDPDERVVIQYASSSNFPENVIEAVDGKDLHFDYLLLLDRVSPYEELSEQMGYNANQMLFACHRLSNSLDKAIASFNECLQTINSHTIDHGDDEILDFSYGGIVSRSIPFMESGNYDYPIVLESATIHRLMALDPNHEVDNVSDSDETETSSYNNATFTINPSNEYDTGNDDVIFNEEHEEYEDPPFQPGAWNPVSKLFTQFRSQNNNRNN</sequence>
<dbReference type="WBParaSite" id="PS1159_v2.g4922.t1">
    <property type="protein sequence ID" value="PS1159_v2.g4922.t1"/>
    <property type="gene ID" value="PS1159_v2.g4922"/>
</dbReference>
<evidence type="ECO:0000313" key="2">
    <source>
        <dbReference type="WBParaSite" id="PS1159_v2.g4922.t1"/>
    </source>
</evidence>
<accession>A0AC35GGB9</accession>
<protein>
    <submittedName>
        <fullName evidence="2">RING-type domain-containing protein</fullName>
    </submittedName>
</protein>
<proteinExistence type="predicted"/>
<organism evidence="1 2">
    <name type="scientific">Panagrolaimus sp. PS1159</name>
    <dbReference type="NCBI Taxonomy" id="55785"/>
    <lineage>
        <taxon>Eukaryota</taxon>
        <taxon>Metazoa</taxon>
        <taxon>Ecdysozoa</taxon>
        <taxon>Nematoda</taxon>
        <taxon>Chromadorea</taxon>
        <taxon>Rhabditida</taxon>
        <taxon>Tylenchina</taxon>
        <taxon>Panagrolaimomorpha</taxon>
        <taxon>Panagrolaimoidea</taxon>
        <taxon>Panagrolaimidae</taxon>
        <taxon>Panagrolaimus</taxon>
    </lineage>
</organism>
<dbReference type="Proteomes" id="UP000887580">
    <property type="component" value="Unplaced"/>
</dbReference>
<reference evidence="2" key="1">
    <citation type="submission" date="2022-11" db="UniProtKB">
        <authorList>
            <consortium name="WormBaseParasite"/>
        </authorList>
    </citation>
    <scope>IDENTIFICATION</scope>
</reference>